<dbReference type="EMBL" id="CP074694">
    <property type="protein sequence ID" value="QVL34018.1"/>
    <property type="molecule type" value="Genomic_DNA"/>
</dbReference>
<dbReference type="AlphaFoldDB" id="A0A8E6B8U5"/>
<name>A0A8E6B8U5_9BACT</name>
<reference evidence="3" key="1">
    <citation type="submission" date="2021-05" db="EMBL/GenBank/DDBJ databases">
        <title>Complete genome sequence of the cellulolytic planctomycete Telmatocola sphagniphila SP2T and characterization of the first cellulase from planctomycetes.</title>
        <authorList>
            <person name="Rakitin A.L."/>
            <person name="Beletsky A.V."/>
            <person name="Naumoff D.G."/>
            <person name="Kulichevskaya I.S."/>
            <person name="Mardanov A.V."/>
            <person name="Ravin N.V."/>
            <person name="Dedysh S.N."/>
        </authorList>
    </citation>
    <scope>NUCLEOTIDE SEQUENCE</scope>
    <source>
        <strain evidence="3">SP2T</strain>
    </source>
</reference>
<gene>
    <name evidence="3" type="ORF">KIH39_08960</name>
</gene>
<sequence length="108" mass="12210">MLQFLYRIQPIRLGMLTEGPTELESKIVNEHFEYLEGLVNEEVVLMAGRTLHADESAFGIVIFVAESDIQAKEIVHNDPAVLRGVMRAELFPYRIALWSKKGPSDPVN</sequence>
<dbReference type="Proteomes" id="UP000676194">
    <property type="component" value="Chromosome"/>
</dbReference>
<protein>
    <recommendedName>
        <fullName evidence="2">YCII-related domain-containing protein</fullName>
    </recommendedName>
</protein>
<dbReference type="InterPro" id="IPR011008">
    <property type="entry name" value="Dimeric_a/b-barrel"/>
</dbReference>
<proteinExistence type="inferred from homology"/>
<evidence type="ECO:0000256" key="1">
    <source>
        <dbReference type="ARBA" id="ARBA00007689"/>
    </source>
</evidence>
<accession>A0A8E6B8U5</accession>
<keyword evidence="4" id="KW-1185">Reference proteome</keyword>
<organism evidence="3 4">
    <name type="scientific">Telmatocola sphagniphila</name>
    <dbReference type="NCBI Taxonomy" id="1123043"/>
    <lineage>
        <taxon>Bacteria</taxon>
        <taxon>Pseudomonadati</taxon>
        <taxon>Planctomycetota</taxon>
        <taxon>Planctomycetia</taxon>
        <taxon>Gemmatales</taxon>
        <taxon>Gemmataceae</taxon>
    </lineage>
</organism>
<evidence type="ECO:0000313" key="4">
    <source>
        <dbReference type="Proteomes" id="UP000676194"/>
    </source>
</evidence>
<dbReference type="KEGG" id="tsph:KIH39_08960"/>
<feature type="domain" description="YCII-related" evidence="2">
    <location>
        <begin position="22"/>
        <end position="87"/>
    </location>
</feature>
<dbReference type="RefSeq" id="WP_213498993.1">
    <property type="nucleotide sequence ID" value="NZ_CP074694.1"/>
</dbReference>
<evidence type="ECO:0000259" key="2">
    <source>
        <dbReference type="Pfam" id="PF03795"/>
    </source>
</evidence>
<comment type="similarity">
    <text evidence="1">Belongs to the YciI family.</text>
</comment>
<dbReference type="Pfam" id="PF03795">
    <property type="entry name" value="YCII"/>
    <property type="match status" value="1"/>
</dbReference>
<dbReference type="InterPro" id="IPR005545">
    <property type="entry name" value="YCII"/>
</dbReference>
<dbReference type="Gene3D" id="3.30.70.1060">
    <property type="entry name" value="Dimeric alpha+beta barrel"/>
    <property type="match status" value="1"/>
</dbReference>
<evidence type="ECO:0000313" key="3">
    <source>
        <dbReference type="EMBL" id="QVL34018.1"/>
    </source>
</evidence>
<dbReference type="SUPFAM" id="SSF54909">
    <property type="entry name" value="Dimeric alpha+beta barrel"/>
    <property type="match status" value="1"/>
</dbReference>